<proteinExistence type="predicted"/>
<accession>A0A8J2M9T8</accession>
<sequence length="25" mass="3032">AYFPFLLSTPALIYNYWKEPRDNRG</sequence>
<organism evidence="1 2">
    <name type="scientific">Allacma fusca</name>
    <dbReference type="NCBI Taxonomy" id="39272"/>
    <lineage>
        <taxon>Eukaryota</taxon>
        <taxon>Metazoa</taxon>
        <taxon>Ecdysozoa</taxon>
        <taxon>Arthropoda</taxon>
        <taxon>Hexapoda</taxon>
        <taxon>Collembola</taxon>
        <taxon>Symphypleona</taxon>
        <taxon>Sminthuridae</taxon>
        <taxon>Allacma</taxon>
    </lineage>
</organism>
<dbReference type="AlphaFoldDB" id="A0A8J2M9T8"/>
<evidence type="ECO:0000313" key="2">
    <source>
        <dbReference type="Proteomes" id="UP000708208"/>
    </source>
</evidence>
<evidence type="ECO:0000313" key="1">
    <source>
        <dbReference type="EMBL" id="CAG7834635.1"/>
    </source>
</evidence>
<dbReference type="Proteomes" id="UP000708208">
    <property type="component" value="Unassembled WGS sequence"/>
</dbReference>
<gene>
    <name evidence="1" type="ORF">AFUS01_LOCUS44118</name>
</gene>
<protein>
    <submittedName>
        <fullName evidence="1">Uncharacterized protein</fullName>
    </submittedName>
</protein>
<comment type="caution">
    <text evidence="1">The sequence shown here is derived from an EMBL/GenBank/DDBJ whole genome shotgun (WGS) entry which is preliminary data.</text>
</comment>
<feature type="non-terminal residue" evidence="1">
    <location>
        <position position="1"/>
    </location>
</feature>
<keyword evidence="2" id="KW-1185">Reference proteome</keyword>
<name>A0A8J2M9T8_9HEXA</name>
<reference evidence="1" key="1">
    <citation type="submission" date="2021-06" db="EMBL/GenBank/DDBJ databases">
        <authorList>
            <person name="Hodson N. C."/>
            <person name="Mongue J. A."/>
            <person name="Jaron S. K."/>
        </authorList>
    </citation>
    <scope>NUCLEOTIDE SEQUENCE</scope>
</reference>
<dbReference type="EMBL" id="CAJVCH010570312">
    <property type="protein sequence ID" value="CAG7834635.1"/>
    <property type="molecule type" value="Genomic_DNA"/>
</dbReference>